<dbReference type="OrthoDB" id="7594964at2"/>
<gene>
    <name evidence="2" type="ORF">C725_0647</name>
</gene>
<dbReference type="PATRIC" id="fig|1234595.3.peg.646"/>
<evidence type="ECO:0000313" key="2">
    <source>
        <dbReference type="EMBL" id="EMD83675.1"/>
    </source>
</evidence>
<reference evidence="2 3" key="1">
    <citation type="journal article" date="2013" name="Genome Announc.">
        <title>Draft Genome Sequence of Strain JLT2015T, Belonging to the Family Sphingomonadaceae of the Alphaproteobacteria.</title>
        <authorList>
            <person name="Tang K."/>
            <person name="Liu K."/>
            <person name="Li S."/>
            <person name="Jiao N."/>
        </authorList>
    </citation>
    <scope>NUCLEOTIDE SEQUENCE [LARGE SCALE GENOMIC DNA]</scope>
    <source>
        <strain evidence="2 3">JLT2015</strain>
    </source>
</reference>
<comment type="caution">
    <text evidence="2">The sequence shown here is derived from an EMBL/GenBank/DDBJ whole genome shotgun (WGS) entry which is preliminary data.</text>
</comment>
<protein>
    <recommendedName>
        <fullName evidence="4">Opacity protein</fullName>
    </recommendedName>
</protein>
<dbReference type="RefSeq" id="WP_008600119.1">
    <property type="nucleotide sequence ID" value="NZ_AMRV01000002.1"/>
</dbReference>
<name>M2SE89_9SPHN</name>
<keyword evidence="3" id="KW-1185">Reference proteome</keyword>
<feature type="chain" id="PRO_5004025699" description="Opacity protein" evidence="1">
    <location>
        <begin position="22"/>
        <end position="201"/>
    </location>
</feature>
<dbReference type="AlphaFoldDB" id="M2SE89"/>
<sequence length="201" mass="21136">MFKKSILAAVAACALPLAAQAQDVEAPDGSEGFGFEPYIAIGGGYHDFDRNDDDIERFRGGAEGAFINGTVGANVPLGPVFVGAEGFGSYGFSDIDWEYGAAGRFGVRVGDSGMFFGRVGYMWIEGENDPGDDFIDTDPDDGSESAYDADGMLYGIGVEVGPQDIGLGGITGNSGVRLRLGVDTFDDFESLRPNAAVVMHF</sequence>
<accession>M2SE89</accession>
<dbReference type="InterPro" id="IPR011250">
    <property type="entry name" value="OMP/PagP_B-barrel"/>
</dbReference>
<dbReference type="Proteomes" id="UP000011717">
    <property type="component" value="Unassembled WGS sequence"/>
</dbReference>
<feature type="signal peptide" evidence="1">
    <location>
        <begin position="1"/>
        <end position="21"/>
    </location>
</feature>
<dbReference type="EMBL" id="AMRV01000002">
    <property type="protein sequence ID" value="EMD83675.1"/>
    <property type="molecule type" value="Genomic_DNA"/>
</dbReference>
<evidence type="ECO:0008006" key="4">
    <source>
        <dbReference type="Google" id="ProtNLM"/>
    </source>
</evidence>
<organism evidence="2 3">
    <name type="scientific">Pacificimonas flava</name>
    <dbReference type="NCBI Taxonomy" id="1234595"/>
    <lineage>
        <taxon>Bacteria</taxon>
        <taxon>Pseudomonadati</taxon>
        <taxon>Pseudomonadota</taxon>
        <taxon>Alphaproteobacteria</taxon>
        <taxon>Sphingomonadales</taxon>
        <taxon>Sphingosinicellaceae</taxon>
        <taxon>Pacificimonas</taxon>
    </lineage>
</organism>
<evidence type="ECO:0000313" key="3">
    <source>
        <dbReference type="Proteomes" id="UP000011717"/>
    </source>
</evidence>
<keyword evidence="1" id="KW-0732">Signal</keyword>
<evidence type="ECO:0000256" key="1">
    <source>
        <dbReference type="SAM" id="SignalP"/>
    </source>
</evidence>
<dbReference type="SUPFAM" id="SSF56925">
    <property type="entry name" value="OMPA-like"/>
    <property type="match status" value="1"/>
</dbReference>
<dbReference type="Gene3D" id="2.40.160.20">
    <property type="match status" value="1"/>
</dbReference>
<proteinExistence type="predicted"/>